<name>A0A0F9BLN4_9ZZZZ</name>
<comment type="caution">
    <text evidence="1">The sequence shown here is derived from an EMBL/GenBank/DDBJ whole genome shotgun (WGS) entry which is preliminary data.</text>
</comment>
<evidence type="ECO:0000313" key="1">
    <source>
        <dbReference type="EMBL" id="KKL14752.1"/>
    </source>
</evidence>
<protein>
    <submittedName>
        <fullName evidence="1">Uncharacterized protein</fullName>
    </submittedName>
</protein>
<reference evidence="1" key="1">
    <citation type="journal article" date="2015" name="Nature">
        <title>Complex archaea that bridge the gap between prokaryotes and eukaryotes.</title>
        <authorList>
            <person name="Spang A."/>
            <person name="Saw J.H."/>
            <person name="Jorgensen S.L."/>
            <person name="Zaremba-Niedzwiedzka K."/>
            <person name="Martijn J."/>
            <person name="Lind A.E."/>
            <person name="van Eijk R."/>
            <person name="Schleper C."/>
            <person name="Guy L."/>
            <person name="Ettema T.J."/>
        </authorList>
    </citation>
    <scope>NUCLEOTIDE SEQUENCE</scope>
</reference>
<organism evidence="1">
    <name type="scientific">marine sediment metagenome</name>
    <dbReference type="NCBI Taxonomy" id="412755"/>
    <lineage>
        <taxon>unclassified sequences</taxon>
        <taxon>metagenomes</taxon>
        <taxon>ecological metagenomes</taxon>
    </lineage>
</organism>
<sequence length="128" mass="14092">MAAVYESSDGQWIIYNNGIKTYFATQAEAMNMSEKLTFATEVQEFSTAISLLVEKLPTFQKVWADREYLSGAGEKAITDADLESLGITKVQLTAFITPFASELQDFMGNQPVTQADYAATLSALRTDV</sequence>
<proteinExistence type="predicted"/>
<gene>
    <name evidence="1" type="ORF">LCGC14_2512510</name>
</gene>
<dbReference type="AlphaFoldDB" id="A0A0F9BLN4"/>
<accession>A0A0F9BLN4</accession>
<dbReference type="EMBL" id="LAZR01040331">
    <property type="protein sequence ID" value="KKL14752.1"/>
    <property type="molecule type" value="Genomic_DNA"/>
</dbReference>